<sequence>MSSRRRREPRDYTASETGIRVPLFKVTSSRSITAKFFPYTAGAGANSRTVSNEVKIGDVNDRKKDIDYESIFAIDEDDLVTIA</sequence>
<proteinExistence type="predicted"/>
<organism evidence="1 2">
    <name type="scientific">Candida viswanathii</name>
    <dbReference type="NCBI Taxonomy" id="5486"/>
    <lineage>
        <taxon>Eukaryota</taxon>
        <taxon>Fungi</taxon>
        <taxon>Dikarya</taxon>
        <taxon>Ascomycota</taxon>
        <taxon>Saccharomycotina</taxon>
        <taxon>Pichiomycetes</taxon>
        <taxon>Debaryomycetaceae</taxon>
        <taxon>Candida/Lodderomyces clade</taxon>
        <taxon>Candida</taxon>
    </lineage>
</organism>
<comment type="caution">
    <text evidence="1">The sequence shown here is derived from an EMBL/GenBank/DDBJ whole genome shotgun (WGS) entry which is preliminary data.</text>
</comment>
<evidence type="ECO:0000313" key="2">
    <source>
        <dbReference type="Proteomes" id="UP000253472"/>
    </source>
</evidence>
<dbReference type="Proteomes" id="UP000253472">
    <property type="component" value="Unassembled WGS sequence"/>
</dbReference>
<reference evidence="1 2" key="1">
    <citation type="submission" date="2018-06" db="EMBL/GenBank/DDBJ databases">
        <title>Whole genome sequencing of Candida tropicalis (genome annotated by CSBL at Korea University).</title>
        <authorList>
            <person name="Ahn J."/>
        </authorList>
    </citation>
    <scope>NUCLEOTIDE SEQUENCE [LARGE SCALE GENOMIC DNA]</scope>
    <source>
        <strain evidence="1 2">ATCC 20962</strain>
    </source>
</reference>
<gene>
    <name evidence="1" type="ORF">Cantr_07331</name>
</gene>
<protein>
    <submittedName>
        <fullName evidence="1">Uncharacterized protein</fullName>
    </submittedName>
</protein>
<name>A0A367Y0L3_9ASCO</name>
<dbReference type="AlphaFoldDB" id="A0A367Y0L3"/>
<accession>A0A367Y0L3</accession>
<keyword evidence="2" id="KW-1185">Reference proteome</keyword>
<evidence type="ECO:0000313" key="1">
    <source>
        <dbReference type="EMBL" id="RCK59189.1"/>
    </source>
</evidence>
<dbReference type="EMBL" id="QLNQ01000027">
    <property type="protein sequence ID" value="RCK59189.1"/>
    <property type="molecule type" value="Genomic_DNA"/>
</dbReference>